<dbReference type="PROSITE" id="PS51257">
    <property type="entry name" value="PROKAR_LIPOPROTEIN"/>
    <property type="match status" value="1"/>
</dbReference>
<evidence type="ECO:0000256" key="1">
    <source>
        <dbReference type="ARBA" id="ARBA00005564"/>
    </source>
</evidence>
<keyword evidence="2" id="KW-0732">Signal</keyword>
<dbReference type="PANTHER" id="PTHR30344:SF1">
    <property type="entry name" value="6-PHOSPHOGLUCONOLACTONASE"/>
    <property type="match status" value="1"/>
</dbReference>
<dbReference type="Gene3D" id="2.130.10.10">
    <property type="entry name" value="YVTN repeat-like/Quinoprotein amine dehydrogenase"/>
    <property type="match status" value="1"/>
</dbReference>
<evidence type="ECO:0000313" key="4">
    <source>
        <dbReference type="Proteomes" id="UP000076863"/>
    </source>
</evidence>
<feature type="signal peptide" evidence="2">
    <location>
        <begin position="1"/>
        <end position="19"/>
    </location>
</feature>
<evidence type="ECO:0000256" key="2">
    <source>
        <dbReference type="SAM" id="SignalP"/>
    </source>
</evidence>
<comment type="caution">
    <text evidence="3">The sequence shown here is derived from an EMBL/GenBank/DDBJ whole genome shotgun (WGS) entry which is preliminary data.</text>
</comment>
<evidence type="ECO:0000313" key="3">
    <source>
        <dbReference type="EMBL" id="OAA40790.1"/>
    </source>
</evidence>
<protein>
    <submittedName>
        <fullName evidence="3">3-carboxymuconate cyclase</fullName>
    </submittedName>
</protein>
<proteinExistence type="inferred from homology"/>
<dbReference type="AlphaFoldDB" id="A0A167C5B9"/>
<dbReference type="InterPro" id="IPR050282">
    <property type="entry name" value="Cycloisomerase_2"/>
</dbReference>
<organism evidence="3 4">
    <name type="scientific">Beauveria brongniartii RCEF 3172</name>
    <dbReference type="NCBI Taxonomy" id="1081107"/>
    <lineage>
        <taxon>Eukaryota</taxon>
        <taxon>Fungi</taxon>
        <taxon>Dikarya</taxon>
        <taxon>Ascomycota</taxon>
        <taxon>Pezizomycotina</taxon>
        <taxon>Sordariomycetes</taxon>
        <taxon>Hypocreomycetidae</taxon>
        <taxon>Hypocreales</taxon>
        <taxon>Cordycipitaceae</taxon>
        <taxon>Beauveria</taxon>
        <taxon>Beauveria brongniartii</taxon>
    </lineage>
</organism>
<dbReference type="EMBL" id="AZHA01000018">
    <property type="protein sequence ID" value="OAA40790.1"/>
    <property type="molecule type" value="Genomic_DNA"/>
</dbReference>
<dbReference type="GO" id="GO:0017057">
    <property type="term" value="F:6-phosphogluconolactonase activity"/>
    <property type="evidence" value="ECO:0007669"/>
    <property type="project" value="TreeGrafter"/>
</dbReference>
<dbReference type="Proteomes" id="UP000076863">
    <property type="component" value="Unassembled WGS sequence"/>
</dbReference>
<reference evidence="3 4" key="1">
    <citation type="journal article" date="2016" name="Genome Biol. Evol.">
        <title>Divergent and convergent evolution of fungal pathogenicity.</title>
        <authorList>
            <person name="Shang Y."/>
            <person name="Xiao G."/>
            <person name="Zheng P."/>
            <person name="Cen K."/>
            <person name="Zhan S."/>
            <person name="Wang C."/>
        </authorList>
    </citation>
    <scope>NUCLEOTIDE SEQUENCE [LARGE SCALE GENOMIC DNA]</scope>
    <source>
        <strain evidence="3 4">RCEF 3172</strain>
    </source>
</reference>
<comment type="similarity">
    <text evidence="1">Belongs to the cycloisomerase 2 family.</text>
</comment>
<accession>A0A167C5B9</accession>
<name>A0A167C5B9_9HYPO</name>
<dbReference type="OrthoDB" id="9972196at2759"/>
<dbReference type="InterPro" id="IPR011048">
    <property type="entry name" value="Haem_d1_sf"/>
</dbReference>
<gene>
    <name evidence="3" type="ORF">BBO_05847</name>
</gene>
<keyword evidence="4" id="KW-1185">Reference proteome</keyword>
<dbReference type="Pfam" id="PF10282">
    <property type="entry name" value="Lactonase"/>
    <property type="match status" value="1"/>
</dbReference>
<dbReference type="PANTHER" id="PTHR30344">
    <property type="entry name" value="6-PHOSPHOGLUCONOLACTONASE-RELATED"/>
    <property type="match status" value="1"/>
</dbReference>
<sequence>MARLSFAALLLAAATGTSAAGCGGGSDLLYVSSYAGTITTLNTTAKSSPAAGSKYPTIQAVASNEGCKASPSWLTLDHAGAQLFCVDESLPTPGGSLSSYRTNTDGSLSPIGKVATAPGPVSGAFYGSKGHGFAMAHYGGSAFTTWDISDPANIKNVETVKFTEPAGPKPEQNAPHPHETVLDPTGRYIVVPDLGADLVRLFSFDAETLKTKALEPLKAKAGSGPRHAAFAVKGDKTFMYLITELGNTIVGYHVTYNGTMRLTEIFDIGVHGEGRAVPTTAAASEIVVSPDNKFLVASSRRENSTQIPSFDDQTKQIDSDPIINFSIDENTGKLTFLQEVSAGGRFPRHFSMNKAGTKIAVGLQTDGRVVVIQRDPQSGKLGDFESFANIAGDITSVIFDE</sequence>
<feature type="chain" id="PRO_5007884553" evidence="2">
    <location>
        <begin position="20"/>
        <end position="401"/>
    </location>
</feature>
<dbReference type="InterPro" id="IPR015943">
    <property type="entry name" value="WD40/YVTN_repeat-like_dom_sf"/>
</dbReference>
<dbReference type="InterPro" id="IPR019405">
    <property type="entry name" value="Lactonase_7-beta_prop"/>
</dbReference>
<dbReference type="SUPFAM" id="SSF51004">
    <property type="entry name" value="C-terminal (heme d1) domain of cytochrome cd1-nitrite reductase"/>
    <property type="match status" value="1"/>
</dbReference>